<organism evidence="1 2">
    <name type="scientific">Pyronema omphalodes (strain CBS 100304)</name>
    <name type="common">Pyronema confluens</name>
    <dbReference type="NCBI Taxonomy" id="1076935"/>
    <lineage>
        <taxon>Eukaryota</taxon>
        <taxon>Fungi</taxon>
        <taxon>Dikarya</taxon>
        <taxon>Ascomycota</taxon>
        <taxon>Pezizomycotina</taxon>
        <taxon>Pezizomycetes</taxon>
        <taxon>Pezizales</taxon>
        <taxon>Pyronemataceae</taxon>
        <taxon>Pyronema</taxon>
    </lineage>
</organism>
<dbReference type="AlphaFoldDB" id="U4LUX8"/>
<name>U4LUX8_PYROM</name>
<sequence length="66" mass="7200">MANALLITVPTDTLNDTLRGVSKVIDEMLSDLLAFLSDLVAVSSVCFFEVLNSSIDYARHGYSALY</sequence>
<evidence type="ECO:0000313" key="2">
    <source>
        <dbReference type="Proteomes" id="UP000018144"/>
    </source>
</evidence>
<gene>
    <name evidence="1" type="ORF">PCON_12240</name>
</gene>
<protein>
    <submittedName>
        <fullName evidence="1">Uncharacterized protein</fullName>
    </submittedName>
</protein>
<reference evidence="1 2" key="1">
    <citation type="journal article" date="2013" name="PLoS Genet.">
        <title>The genome and development-dependent transcriptomes of Pyronema confluens: a window into fungal evolution.</title>
        <authorList>
            <person name="Traeger S."/>
            <person name="Altegoer F."/>
            <person name="Freitag M."/>
            <person name="Gabaldon T."/>
            <person name="Kempken F."/>
            <person name="Kumar A."/>
            <person name="Marcet-Houben M."/>
            <person name="Poggeler S."/>
            <person name="Stajich J.E."/>
            <person name="Nowrousian M."/>
        </authorList>
    </citation>
    <scope>NUCLEOTIDE SEQUENCE [LARGE SCALE GENOMIC DNA]</scope>
    <source>
        <strain evidence="2">CBS 100304</strain>
        <tissue evidence="1">Vegetative mycelium</tissue>
    </source>
</reference>
<dbReference type="EMBL" id="HF935722">
    <property type="protein sequence ID" value="CCX32036.1"/>
    <property type="molecule type" value="Genomic_DNA"/>
</dbReference>
<proteinExistence type="predicted"/>
<dbReference type="Proteomes" id="UP000018144">
    <property type="component" value="Unassembled WGS sequence"/>
</dbReference>
<evidence type="ECO:0000313" key="1">
    <source>
        <dbReference type="EMBL" id="CCX32036.1"/>
    </source>
</evidence>
<accession>U4LUX8</accession>
<keyword evidence="2" id="KW-1185">Reference proteome</keyword>